<feature type="transmembrane region" description="Helical" evidence="7">
    <location>
        <begin position="397"/>
        <end position="416"/>
    </location>
</feature>
<feature type="domain" description="CstA N-terminal" evidence="8">
    <location>
        <begin position="2"/>
        <end position="146"/>
    </location>
</feature>
<dbReference type="InterPro" id="IPR003706">
    <property type="entry name" value="CstA_N"/>
</dbReference>
<dbReference type="PANTHER" id="PTHR30252:SF4">
    <property type="entry name" value="CARBON STARVATION"/>
    <property type="match status" value="1"/>
</dbReference>
<protein>
    <submittedName>
        <fullName evidence="9">Carbon starvation protein CstA</fullName>
    </submittedName>
</protein>
<evidence type="ECO:0000256" key="6">
    <source>
        <dbReference type="ARBA" id="ARBA00023136"/>
    </source>
</evidence>
<proteinExistence type="inferred from homology"/>
<feature type="transmembrane region" description="Helical" evidence="7">
    <location>
        <begin position="194"/>
        <end position="213"/>
    </location>
</feature>
<feature type="transmembrane region" description="Helical" evidence="7">
    <location>
        <begin position="225"/>
        <end position="247"/>
    </location>
</feature>
<feature type="transmembrane region" description="Helical" evidence="7">
    <location>
        <begin position="451"/>
        <end position="472"/>
    </location>
</feature>
<feature type="transmembrane region" description="Helical" evidence="7">
    <location>
        <begin position="305"/>
        <end position="329"/>
    </location>
</feature>
<feature type="transmembrane region" description="Helical" evidence="7">
    <location>
        <begin position="267"/>
        <end position="285"/>
    </location>
</feature>
<evidence type="ECO:0000313" key="10">
    <source>
        <dbReference type="Proteomes" id="UP000069241"/>
    </source>
</evidence>
<feature type="transmembrane region" description="Helical" evidence="7">
    <location>
        <begin position="82"/>
        <end position="103"/>
    </location>
</feature>
<evidence type="ECO:0000313" key="9">
    <source>
        <dbReference type="EMBL" id="AMD91329.1"/>
    </source>
</evidence>
<feature type="transmembrane region" description="Helical" evidence="7">
    <location>
        <begin position="422"/>
        <end position="444"/>
    </location>
</feature>
<dbReference type="Proteomes" id="UP000069241">
    <property type="component" value="Chromosome"/>
</dbReference>
<dbReference type="KEGG" id="dfi:AXF13_14995"/>
<evidence type="ECO:0000256" key="3">
    <source>
        <dbReference type="ARBA" id="ARBA00022475"/>
    </source>
</evidence>
<evidence type="ECO:0000256" key="4">
    <source>
        <dbReference type="ARBA" id="ARBA00022692"/>
    </source>
</evidence>
<comment type="similarity">
    <text evidence="2">Belongs to the peptide transporter carbon starvation (CstA) (TC 2.A.114) family.</text>
</comment>
<evidence type="ECO:0000256" key="7">
    <source>
        <dbReference type="SAM" id="Phobius"/>
    </source>
</evidence>
<dbReference type="GO" id="GO:0009267">
    <property type="term" value="P:cellular response to starvation"/>
    <property type="evidence" value="ECO:0007669"/>
    <property type="project" value="InterPro"/>
</dbReference>
<accession>A0A0X8JM90</accession>
<feature type="domain" description="CstA N-terminal" evidence="8">
    <location>
        <begin position="200"/>
        <end position="326"/>
    </location>
</feature>
<dbReference type="GO" id="GO:0005886">
    <property type="term" value="C:plasma membrane"/>
    <property type="evidence" value="ECO:0007669"/>
    <property type="project" value="UniProtKB-SubCell"/>
</dbReference>
<evidence type="ECO:0000259" key="8">
    <source>
        <dbReference type="Pfam" id="PF02554"/>
    </source>
</evidence>
<dbReference type="EMBL" id="CP014229">
    <property type="protein sequence ID" value="AMD91329.1"/>
    <property type="molecule type" value="Genomic_DNA"/>
</dbReference>
<gene>
    <name evidence="9" type="ORF">AXF13_14995</name>
</gene>
<keyword evidence="5 7" id="KW-1133">Transmembrane helix</keyword>
<keyword evidence="3" id="KW-1003">Cell membrane</keyword>
<evidence type="ECO:0000256" key="5">
    <source>
        <dbReference type="ARBA" id="ARBA00022989"/>
    </source>
</evidence>
<feature type="transmembrane region" description="Helical" evidence="7">
    <location>
        <begin position="478"/>
        <end position="502"/>
    </location>
</feature>
<comment type="subcellular location">
    <subcellularLocation>
        <location evidence="1">Cell membrane</location>
        <topology evidence="1">Multi-pass membrane protein</topology>
    </subcellularLocation>
</comment>
<dbReference type="STRING" id="44742.AXF13_14995"/>
<organism evidence="9 10">
    <name type="scientific">Desulfovibrio fairfieldensis</name>
    <dbReference type="NCBI Taxonomy" id="44742"/>
    <lineage>
        <taxon>Bacteria</taxon>
        <taxon>Pseudomonadati</taxon>
        <taxon>Thermodesulfobacteriota</taxon>
        <taxon>Desulfovibrionia</taxon>
        <taxon>Desulfovibrionales</taxon>
        <taxon>Desulfovibrionaceae</taxon>
        <taxon>Desulfovibrio</taxon>
    </lineage>
</organism>
<feature type="transmembrane region" description="Helical" evidence="7">
    <location>
        <begin position="124"/>
        <end position="145"/>
    </location>
</feature>
<feature type="domain" description="CstA N-terminal" evidence="8">
    <location>
        <begin position="363"/>
        <end position="465"/>
    </location>
</feature>
<keyword evidence="4 7" id="KW-0812">Transmembrane</keyword>
<dbReference type="InterPro" id="IPR051605">
    <property type="entry name" value="CstA"/>
</dbReference>
<keyword evidence="10" id="KW-1185">Reference proteome</keyword>
<dbReference type="AlphaFoldDB" id="A0A0X8JM90"/>
<keyword evidence="6 7" id="KW-0472">Membrane</keyword>
<dbReference type="RefSeq" id="WP_062254438.1">
    <property type="nucleotide sequence ID" value="NZ_CP014229.1"/>
</dbReference>
<name>A0A0X8JM90_9BACT</name>
<evidence type="ECO:0000256" key="2">
    <source>
        <dbReference type="ARBA" id="ARBA00007755"/>
    </source>
</evidence>
<feature type="transmembrane region" description="Helical" evidence="7">
    <location>
        <begin position="353"/>
        <end position="376"/>
    </location>
</feature>
<reference evidence="10" key="1">
    <citation type="submission" date="2016-02" db="EMBL/GenBank/DDBJ databases">
        <authorList>
            <person name="Holder M.E."/>
            <person name="Ajami N.J."/>
            <person name="Petrosino J.F."/>
        </authorList>
    </citation>
    <scope>NUCLEOTIDE SEQUENCE [LARGE SCALE GENOMIC DNA]</scope>
    <source>
        <strain evidence="10">CCUG 45958</strain>
    </source>
</reference>
<dbReference type="Pfam" id="PF02554">
    <property type="entry name" value="CstA"/>
    <property type="match status" value="3"/>
</dbReference>
<sequence length="515" mass="55514">MGMVCFLAALGLLVLGYAVYGVFVEKVFGIDRTRPTPVQSRADGVDCVALPPYKIFFIQLLNIAGLGPVFGPILGAVYGPAALLWVVFGCIFAGAVHDFLTGAMSLRYGAASYPELIGRNLGKYACWFMLVFTIWFMVLVGAVFVNGPAGLLAFKTGELLRSWEGGAAVLQWLEACPLAVFCAGADGTVSAGKVLALFFSALIFSYYFVATILPIDKIIGRIYPFFAILLLFMAFGLLAALLLNPQYSILPNLRPADFFTNLNPKGAPLWPLLFVTIACGAISGFHATQSPMMARCMRSEGQARLMFYGVMIAEGVLALIWVTIGLSFYDGDPAALMAAGTPAVVVSKASEGLLGGLVGGTLVFLGVVILPISTGDTAFRTGRLILADVLRFEQGSLGRRIVLAVPLFLLGIYFAVGDFTAIWMAFGWTNQTLACVSLWAAAVWLRRRKRLHWVATVPALFMTAVCGSYLFYFDKFPFRWPMTASVCMGLAASGLCFALFLARGGRMPEGDEAKF</sequence>
<evidence type="ECO:0000256" key="1">
    <source>
        <dbReference type="ARBA" id="ARBA00004651"/>
    </source>
</evidence>
<dbReference type="PANTHER" id="PTHR30252">
    <property type="entry name" value="INNER MEMBRANE PEPTIDE TRANSPORTER"/>
    <property type="match status" value="1"/>
</dbReference>